<feature type="domain" description="MAE-28990/MAE-18760-like HEPN" evidence="1">
    <location>
        <begin position="6"/>
        <end position="208"/>
    </location>
</feature>
<name>A0ABN1FL45_9PROT</name>
<gene>
    <name evidence="2" type="ORF">GCM10009416_34320</name>
</gene>
<sequence length="228" mass="25595">MRPFIADFRQRRREVRRYLAVLIRAEREILSRGVGRHDRELNILRAATVLVLYNAVEASARAGIQAIYDEIDVTGTSFDELCEPLRRRVMKDFRANVGVDKAAAMRKVALELVVTSFDASKLFSGNVDARELRNQSGDYGFTITADGRRTRMGEDLVTIKQKRNDLAHGNASFSEVGRDYTAKQLKEIATRSLDYVEAVLTSIDHYLTTSGFRFSAPGAPPPLPPFPT</sequence>
<evidence type="ECO:0000313" key="3">
    <source>
        <dbReference type="Proteomes" id="UP001501588"/>
    </source>
</evidence>
<dbReference type="Proteomes" id="UP001501588">
    <property type="component" value="Unassembled WGS sequence"/>
</dbReference>
<organism evidence="2 3">
    <name type="scientific">Craurococcus roseus</name>
    <dbReference type="NCBI Taxonomy" id="77585"/>
    <lineage>
        <taxon>Bacteria</taxon>
        <taxon>Pseudomonadati</taxon>
        <taxon>Pseudomonadota</taxon>
        <taxon>Alphaproteobacteria</taxon>
        <taxon>Acetobacterales</taxon>
        <taxon>Acetobacteraceae</taxon>
        <taxon>Craurococcus</taxon>
    </lineage>
</organism>
<dbReference type="EMBL" id="BAAAFZ010000053">
    <property type="protein sequence ID" value="GAA0593037.1"/>
    <property type="molecule type" value="Genomic_DNA"/>
</dbReference>
<evidence type="ECO:0000259" key="1">
    <source>
        <dbReference type="Pfam" id="PF18737"/>
    </source>
</evidence>
<keyword evidence="3" id="KW-1185">Reference proteome</keyword>
<dbReference type="Pfam" id="PF18737">
    <property type="entry name" value="HEPN_MAE_28990"/>
    <property type="match status" value="1"/>
</dbReference>
<protein>
    <recommendedName>
        <fullName evidence="1">MAE-28990/MAE-18760-like HEPN domain-containing protein</fullName>
    </recommendedName>
</protein>
<dbReference type="RefSeq" id="WP_343896602.1">
    <property type="nucleotide sequence ID" value="NZ_BAAAFZ010000053.1"/>
</dbReference>
<comment type="caution">
    <text evidence="2">The sequence shown here is derived from an EMBL/GenBank/DDBJ whole genome shotgun (WGS) entry which is preliminary data.</text>
</comment>
<proteinExistence type="predicted"/>
<evidence type="ECO:0000313" key="2">
    <source>
        <dbReference type="EMBL" id="GAA0593037.1"/>
    </source>
</evidence>
<dbReference type="InterPro" id="IPR040788">
    <property type="entry name" value="HEPN_MAE_28990"/>
</dbReference>
<accession>A0ABN1FL45</accession>
<reference evidence="2 3" key="1">
    <citation type="journal article" date="2019" name="Int. J. Syst. Evol. Microbiol.">
        <title>The Global Catalogue of Microorganisms (GCM) 10K type strain sequencing project: providing services to taxonomists for standard genome sequencing and annotation.</title>
        <authorList>
            <consortium name="The Broad Institute Genomics Platform"/>
            <consortium name="The Broad Institute Genome Sequencing Center for Infectious Disease"/>
            <person name="Wu L."/>
            <person name="Ma J."/>
        </authorList>
    </citation>
    <scope>NUCLEOTIDE SEQUENCE [LARGE SCALE GENOMIC DNA]</scope>
    <source>
        <strain evidence="2 3">JCM 9933</strain>
    </source>
</reference>